<dbReference type="AlphaFoldDB" id="A0AAW0QAP3"/>
<dbReference type="SMART" id="SM00034">
    <property type="entry name" value="CLECT"/>
    <property type="match status" value="1"/>
</dbReference>
<dbReference type="PANTHER" id="PTHR45710">
    <property type="entry name" value="C-TYPE LECTIN DOMAIN-CONTAINING PROTEIN 180"/>
    <property type="match status" value="1"/>
</dbReference>
<dbReference type="Proteomes" id="UP001460270">
    <property type="component" value="Unassembled WGS sequence"/>
</dbReference>
<protein>
    <recommendedName>
        <fullName evidence="3">C-type lectin domain-containing protein</fullName>
    </recommendedName>
</protein>
<dbReference type="SUPFAM" id="SSF56436">
    <property type="entry name" value="C-type lectin-like"/>
    <property type="match status" value="1"/>
</dbReference>
<evidence type="ECO:0000259" key="3">
    <source>
        <dbReference type="PROSITE" id="PS50041"/>
    </source>
</evidence>
<evidence type="ECO:0000313" key="4">
    <source>
        <dbReference type="EMBL" id="KAK7944935.1"/>
    </source>
</evidence>
<comment type="subcellular location">
    <subcellularLocation>
        <location evidence="1">Cell membrane</location>
        <topology evidence="1">Single-pass type II membrane protein</topology>
    </subcellularLocation>
</comment>
<reference evidence="5" key="1">
    <citation type="submission" date="2024-04" db="EMBL/GenBank/DDBJ databases">
        <title>Salinicola lusitanus LLJ914,a marine bacterium isolated from the Okinawa Trough.</title>
        <authorList>
            <person name="Li J."/>
        </authorList>
    </citation>
    <scope>NUCLEOTIDE SEQUENCE [LARGE SCALE GENOMIC DNA]</scope>
</reference>
<proteinExistence type="predicted"/>
<feature type="domain" description="C-type lectin" evidence="3">
    <location>
        <begin position="73"/>
        <end position="142"/>
    </location>
</feature>
<accession>A0AAW0QAP3</accession>
<feature type="transmembrane region" description="Helical" evidence="2">
    <location>
        <begin position="16"/>
        <end position="36"/>
    </location>
</feature>
<dbReference type="Pfam" id="PF00059">
    <property type="entry name" value="Lectin_C"/>
    <property type="match status" value="1"/>
</dbReference>
<dbReference type="EMBL" id="JBBPFD010000001">
    <property type="protein sequence ID" value="KAK7944935.1"/>
    <property type="molecule type" value="Genomic_DNA"/>
</dbReference>
<dbReference type="PROSITE" id="PS50041">
    <property type="entry name" value="C_TYPE_LECTIN_2"/>
    <property type="match status" value="1"/>
</dbReference>
<keyword evidence="5" id="KW-1185">Reference proteome</keyword>
<sequence>MEETVPRTAANARKQILLICVCFGLVCIVQALNIYLRVRLDTVCTNVTAESRQNKRAQLQEIDAYMSGGWLYFRGSVYKSSPRRLSWQESRQYCLDRDADLTIISNEHEQEFVSSMFKDRLWIGLSDLEQEGVWKWVDGSLVTTREAKDTSSVVDLAGVSAIITRHLHLRAAPARLIKSRGPDALDHHTHSAVLEAEHGGLHTYPLLSADRSLAPTPGPGITHPDNPDQLLPRIAFREPFRVGRTRDGSTKALSTPAPQDTWVCKTSPVPQYTARPQEMLVSEFLRPNTPHDPRILC</sequence>
<comment type="caution">
    <text evidence="4">The sequence shown here is derived from an EMBL/GenBank/DDBJ whole genome shotgun (WGS) entry which is preliminary data.</text>
</comment>
<keyword evidence="2" id="KW-0472">Membrane</keyword>
<dbReference type="Gene3D" id="3.10.100.10">
    <property type="entry name" value="Mannose-Binding Protein A, subunit A"/>
    <property type="match status" value="1"/>
</dbReference>
<evidence type="ECO:0000256" key="2">
    <source>
        <dbReference type="SAM" id="Phobius"/>
    </source>
</evidence>
<evidence type="ECO:0000313" key="5">
    <source>
        <dbReference type="Proteomes" id="UP001460270"/>
    </source>
</evidence>
<dbReference type="GO" id="GO:0005886">
    <property type="term" value="C:plasma membrane"/>
    <property type="evidence" value="ECO:0007669"/>
    <property type="project" value="UniProtKB-SubCell"/>
</dbReference>
<keyword evidence="2" id="KW-0812">Transmembrane</keyword>
<keyword evidence="2" id="KW-1133">Transmembrane helix</keyword>
<gene>
    <name evidence="4" type="ORF">WMY93_000663</name>
</gene>
<dbReference type="InterPro" id="IPR001304">
    <property type="entry name" value="C-type_lectin-like"/>
</dbReference>
<dbReference type="InterPro" id="IPR016187">
    <property type="entry name" value="CTDL_fold"/>
</dbReference>
<name>A0AAW0QAP3_9GOBI</name>
<dbReference type="PANTHER" id="PTHR45710:SF8">
    <property type="entry name" value="RERATING FAMILY MEMBER 4"/>
    <property type="match status" value="1"/>
</dbReference>
<evidence type="ECO:0000256" key="1">
    <source>
        <dbReference type="ARBA" id="ARBA00004401"/>
    </source>
</evidence>
<organism evidence="4 5">
    <name type="scientific">Mugilogobius chulae</name>
    <name type="common">yellowstripe goby</name>
    <dbReference type="NCBI Taxonomy" id="88201"/>
    <lineage>
        <taxon>Eukaryota</taxon>
        <taxon>Metazoa</taxon>
        <taxon>Chordata</taxon>
        <taxon>Craniata</taxon>
        <taxon>Vertebrata</taxon>
        <taxon>Euteleostomi</taxon>
        <taxon>Actinopterygii</taxon>
        <taxon>Neopterygii</taxon>
        <taxon>Teleostei</taxon>
        <taxon>Neoteleostei</taxon>
        <taxon>Acanthomorphata</taxon>
        <taxon>Gobiaria</taxon>
        <taxon>Gobiiformes</taxon>
        <taxon>Gobioidei</taxon>
        <taxon>Gobiidae</taxon>
        <taxon>Gobionellinae</taxon>
        <taxon>Mugilogobius</taxon>
    </lineage>
</organism>
<dbReference type="InterPro" id="IPR016186">
    <property type="entry name" value="C-type_lectin-like/link_sf"/>
</dbReference>
<dbReference type="InterPro" id="IPR050828">
    <property type="entry name" value="C-type_lectin/matrix_domain"/>
</dbReference>